<dbReference type="FunFam" id="3.40.50.720:FF:000643">
    <property type="entry name" value="Short chain dehydrogenase/reductase family oxidoreductase, putative"/>
    <property type="match status" value="1"/>
</dbReference>
<protein>
    <submittedName>
        <fullName evidence="5">Uncharacterized protein</fullName>
    </submittedName>
</protein>
<dbReference type="OrthoDB" id="37659at2759"/>
<dbReference type="eggNOG" id="KOG4169">
    <property type="taxonomic scope" value="Eukaryota"/>
</dbReference>
<evidence type="ECO:0000256" key="3">
    <source>
        <dbReference type="ARBA" id="ARBA00023002"/>
    </source>
</evidence>
<gene>
    <name evidence="5" type="ORF">BofuT4_P134550.1</name>
</gene>
<name>G2YP62_BOTF4</name>
<dbReference type="PRINTS" id="PR00080">
    <property type="entry name" value="SDRFAMILY"/>
</dbReference>
<keyword evidence="3" id="KW-0560">Oxidoreductase</keyword>
<dbReference type="Gene3D" id="3.40.50.720">
    <property type="entry name" value="NAD(P)-binding Rossmann-like Domain"/>
    <property type="match status" value="1"/>
</dbReference>
<dbReference type="SUPFAM" id="SSF51735">
    <property type="entry name" value="NAD(P)-binding Rossmann-fold domains"/>
    <property type="match status" value="1"/>
</dbReference>
<dbReference type="HOGENOM" id="CLU_010194_13_2_1"/>
<proteinExistence type="inferred from homology"/>
<accession>G2YP62</accession>
<dbReference type="Proteomes" id="UP000008177">
    <property type="component" value="Unplaced contigs"/>
</dbReference>
<dbReference type="STRING" id="999810.G2YP62"/>
<dbReference type="InterPro" id="IPR020904">
    <property type="entry name" value="Sc_DH/Rdtase_CS"/>
</dbReference>
<comment type="similarity">
    <text evidence="1 4">Belongs to the short-chain dehydrogenases/reductases (SDR) family.</text>
</comment>
<evidence type="ECO:0000313" key="5">
    <source>
        <dbReference type="EMBL" id="CCD53410.1"/>
    </source>
</evidence>
<evidence type="ECO:0000256" key="2">
    <source>
        <dbReference type="ARBA" id="ARBA00022857"/>
    </source>
</evidence>
<keyword evidence="2" id="KW-0521">NADP</keyword>
<dbReference type="PANTHER" id="PTHR44229">
    <property type="entry name" value="15-HYDROXYPROSTAGLANDIN DEHYDROGENASE [NAD(+)]"/>
    <property type="match status" value="1"/>
</dbReference>
<evidence type="ECO:0000256" key="1">
    <source>
        <dbReference type="ARBA" id="ARBA00006484"/>
    </source>
</evidence>
<dbReference type="PRINTS" id="PR00081">
    <property type="entry name" value="GDHRDH"/>
</dbReference>
<dbReference type="GO" id="GO:0005737">
    <property type="term" value="C:cytoplasm"/>
    <property type="evidence" value="ECO:0007669"/>
    <property type="project" value="TreeGrafter"/>
</dbReference>
<dbReference type="AlphaFoldDB" id="G2YP62"/>
<dbReference type="InParanoid" id="G2YP62"/>
<dbReference type="Pfam" id="PF00106">
    <property type="entry name" value="adh_short"/>
    <property type="match status" value="1"/>
</dbReference>
<reference evidence="6" key="1">
    <citation type="journal article" date="2011" name="PLoS Genet.">
        <title>Genomic analysis of the necrotrophic fungal pathogens Sclerotinia sclerotiorum and Botrytis cinerea.</title>
        <authorList>
            <person name="Amselem J."/>
            <person name="Cuomo C.A."/>
            <person name="van Kan J.A."/>
            <person name="Viaud M."/>
            <person name="Benito E.P."/>
            <person name="Couloux A."/>
            <person name="Coutinho P.M."/>
            <person name="de Vries R.P."/>
            <person name="Dyer P.S."/>
            <person name="Fillinger S."/>
            <person name="Fournier E."/>
            <person name="Gout L."/>
            <person name="Hahn M."/>
            <person name="Kohn L."/>
            <person name="Lapalu N."/>
            <person name="Plummer K.M."/>
            <person name="Pradier J.M."/>
            <person name="Quevillon E."/>
            <person name="Sharon A."/>
            <person name="Simon A."/>
            <person name="ten Have A."/>
            <person name="Tudzynski B."/>
            <person name="Tudzynski P."/>
            <person name="Wincker P."/>
            <person name="Andrew M."/>
            <person name="Anthouard V."/>
            <person name="Beever R.E."/>
            <person name="Beffa R."/>
            <person name="Benoit I."/>
            <person name="Bouzid O."/>
            <person name="Brault B."/>
            <person name="Chen Z."/>
            <person name="Choquer M."/>
            <person name="Collemare J."/>
            <person name="Cotton P."/>
            <person name="Danchin E.G."/>
            <person name="Da Silva C."/>
            <person name="Gautier A."/>
            <person name="Giraud C."/>
            <person name="Giraud T."/>
            <person name="Gonzalez C."/>
            <person name="Grossetete S."/>
            <person name="Guldener U."/>
            <person name="Henrissat B."/>
            <person name="Howlett B.J."/>
            <person name="Kodira C."/>
            <person name="Kretschmer M."/>
            <person name="Lappartient A."/>
            <person name="Leroch M."/>
            <person name="Levis C."/>
            <person name="Mauceli E."/>
            <person name="Neuveglise C."/>
            <person name="Oeser B."/>
            <person name="Pearson M."/>
            <person name="Poulain J."/>
            <person name="Poussereau N."/>
            <person name="Quesneville H."/>
            <person name="Rascle C."/>
            <person name="Schumacher J."/>
            <person name="Segurens B."/>
            <person name="Sexton A."/>
            <person name="Silva E."/>
            <person name="Sirven C."/>
            <person name="Soanes D.M."/>
            <person name="Talbot N.J."/>
            <person name="Templeton M."/>
            <person name="Yandava C."/>
            <person name="Yarden O."/>
            <person name="Zeng Q."/>
            <person name="Rollins J.A."/>
            <person name="Lebrun M.H."/>
            <person name="Dickman M."/>
        </authorList>
    </citation>
    <scope>NUCLEOTIDE SEQUENCE [LARGE SCALE GENOMIC DNA]</scope>
    <source>
        <strain evidence="6">T4</strain>
    </source>
</reference>
<dbReference type="InterPro" id="IPR036291">
    <property type="entry name" value="NAD(P)-bd_dom_sf"/>
</dbReference>
<dbReference type="InterPro" id="IPR002347">
    <property type="entry name" value="SDR_fam"/>
</dbReference>
<dbReference type="EMBL" id="FQ790347">
    <property type="protein sequence ID" value="CCD53410.1"/>
    <property type="molecule type" value="Genomic_DNA"/>
</dbReference>
<evidence type="ECO:0000256" key="4">
    <source>
        <dbReference type="RuleBase" id="RU000363"/>
    </source>
</evidence>
<dbReference type="PROSITE" id="PS00061">
    <property type="entry name" value="ADH_SHORT"/>
    <property type="match status" value="1"/>
</dbReference>
<sequence length="310" mass="33968">MAMNVQSKTAIVTGAGSGINFCFAKLLLGKGCNVVIADLALRPEAQELISKYSDSSNGAKAVFLKTDVTEWAQLQKTFEIATEQFGGADIVCPGAGVFEPITKPFSNFWNPPDTPPSVDKTSESRYKLLDINITHPIRATQMAIEHFMKRKKPGTVIHISSTAGQIAFFPTPMYVASKHAISGFVRALAQLEFPASDIPKVRISAVAPGLIKTPLWTENPEKMAFLPKDNPHWVTPEYVAEAMLELVESEKYLGGTILEVGTVKRKVEAFNDSGPPRESTAVTLVPREVLEADIWASMERQYRSETNPSL</sequence>
<evidence type="ECO:0000313" key="6">
    <source>
        <dbReference type="Proteomes" id="UP000008177"/>
    </source>
</evidence>
<organism evidence="5 6">
    <name type="scientific">Botryotinia fuckeliana (strain T4)</name>
    <name type="common">Noble rot fungus</name>
    <name type="synonym">Botrytis cinerea</name>
    <dbReference type="NCBI Taxonomy" id="999810"/>
    <lineage>
        <taxon>Eukaryota</taxon>
        <taxon>Fungi</taxon>
        <taxon>Dikarya</taxon>
        <taxon>Ascomycota</taxon>
        <taxon>Pezizomycotina</taxon>
        <taxon>Leotiomycetes</taxon>
        <taxon>Helotiales</taxon>
        <taxon>Sclerotiniaceae</taxon>
        <taxon>Botrytis</taxon>
    </lineage>
</organism>
<dbReference type="GO" id="GO:0016616">
    <property type="term" value="F:oxidoreductase activity, acting on the CH-OH group of donors, NAD or NADP as acceptor"/>
    <property type="evidence" value="ECO:0007669"/>
    <property type="project" value="TreeGrafter"/>
</dbReference>
<dbReference type="PANTHER" id="PTHR44229:SF4">
    <property type="entry name" value="15-HYDROXYPROSTAGLANDIN DEHYDROGENASE [NAD(+)]"/>
    <property type="match status" value="1"/>
</dbReference>